<proteinExistence type="predicted"/>
<evidence type="ECO:0000259" key="1">
    <source>
        <dbReference type="Pfam" id="PF21849"/>
    </source>
</evidence>
<evidence type="ECO:0000313" key="2">
    <source>
        <dbReference type="EMBL" id="QIB75308.1"/>
    </source>
</evidence>
<dbReference type="Proteomes" id="UP000465846">
    <property type="component" value="Chromosome"/>
</dbReference>
<evidence type="ECO:0000313" key="3">
    <source>
        <dbReference type="Proteomes" id="UP000465846"/>
    </source>
</evidence>
<protein>
    <recommendedName>
        <fullName evidence="1">DUF6908 domain-containing protein</fullName>
    </recommendedName>
</protein>
<name>A0A6C0UQT8_9EURY</name>
<feature type="domain" description="DUF6908" evidence="1">
    <location>
        <begin position="2"/>
        <end position="112"/>
    </location>
</feature>
<sequence>MNTIKEILEAYGTSVEEMDVNEHYLIEVDGYEPLAIEKVREDIISVEQYYTQRMDRMSDPEIRFKIGDAGEWTAVEYTDHGMNVYQRDERGLRSANEFAIKWDRNLRDQGFIDAAYADARNGGEQ</sequence>
<gene>
    <name evidence="2" type="ORF">G3I44_14045</name>
</gene>
<accession>A0A6C0UQT8</accession>
<reference evidence="2 3" key="1">
    <citation type="submission" date="2020-02" db="EMBL/GenBank/DDBJ databases">
        <title>Whole genome sequence of Halogeometricum borinquense strain wsp4.</title>
        <authorList>
            <person name="Verma D.K."/>
            <person name="Gopal K."/>
            <person name="Prasad E.S."/>
        </authorList>
    </citation>
    <scope>NUCLEOTIDE SEQUENCE [LARGE SCALE GENOMIC DNA]</scope>
    <source>
        <strain evidence="3">wsp4</strain>
    </source>
</reference>
<dbReference type="Pfam" id="PF21849">
    <property type="entry name" value="DUF6908"/>
    <property type="match status" value="1"/>
</dbReference>
<dbReference type="GeneID" id="44080544"/>
<dbReference type="AlphaFoldDB" id="A0A6C0UQT8"/>
<dbReference type="InterPro" id="IPR054203">
    <property type="entry name" value="DUF6908"/>
</dbReference>
<dbReference type="RefSeq" id="WP_163487088.1">
    <property type="nucleotide sequence ID" value="NZ_CP048739.1"/>
</dbReference>
<dbReference type="EMBL" id="CP048739">
    <property type="protein sequence ID" value="QIB75308.1"/>
    <property type="molecule type" value="Genomic_DNA"/>
</dbReference>
<organism evidence="2 3">
    <name type="scientific">Halogeometricum borinquense</name>
    <dbReference type="NCBI Taxonomy" id="60847"/>
    <lineage>
        <taxon>Archaea</taxon>
        <taxon>Methanobacteriati</taxon>
        <taxon>Methanobacteriota</taxon>
        <taxon>Stenosarchaea group</taxon>
        <taxon>Halobacteria</taxon>
        <taxon>Halobacteriales</taxon>
        <taxon>Haloferacaceae</taxon>
        <taxon>Halogeometricum</taxon>
    </lineage>
</organism>